<protein>
    <recommendedName>
        <fullName evidence="3">2,4-dienoyl-CoA reductase [(3E)-enoyl-CoA-producing]</fullName>
        <ecNumber evidence="3">1.3.1.124</ecNumber>
    </recommendedName>
</protein>
<evidence type="ECO:0000256" key="2">
    <source>
        <dbReference type="ARBA" id="ARBA00023002"/>
    </source>
</evidence>
<dbReference type="AlphaFoldDB" id="A0A8H7S104"/>
<comment type="caution">
    <text evidence="6">The sequence shown here is derived from an EMBL/GenBank/DDBJ whole genome shotgun (WGS) entry which is preliminary data.</text>
</comment>
<organism evidence="6 7">
    <name type="scientific">Circinella minor</name>
    <dbReference type="NCBI Taxonomy" id="1195481"/>
    <lineage>
        <taxon>Eukaryota</taxon>
        <taxon>Fungi</taxon>
        <taxon>Fungi incertae sedis</taxon>
        <taxon>Mucoromycota</taxon>
        <taxon>Mucoromycotina</taxon>
        <taxon>Mucoromycetes</taxon>
        <taxon>Mucorales</taxon>
        <taxon>Lichtheimiaceae</taxon>
        <taxon>Circinella</taxon>
    </lineage>
</organism>
<dbReference type="OrthoDB" id="2136131at2759"/>
<name>A0A8H7S104_9FUNG</name>
<dbReference type="SUPFAM" id="SSF51735">
    <property type="entry name" value="NAD(P)-binding Rossmann-fold domains"/>
    <property type="match status" value="1"/>
</dbReference>
<evidence type="ECO:0000256" key="3">
    <source>
        <dbReference type="ARBA" id="ARBA00026117"/>
    </source>
</evidence>
<evidence type="ECO:0000256" key="4">
    <source>
        <dbReference type="ARBA" id="ARBA00048009"/>
    </source>
</evidence>
<dbReference type="PRINTS" id="PR00080">
    <property type="entry name" value="SDRFAMILY"/>
</dbReference>
<dbReference type="GO" id="GO:0005777">
    <property type="term" value="C:peroxisome"/>
    <property type="evidence" value="ECO:0007669"/>
    <property type="project" value="TreeGrafter"/>
</dbReference>
<evidence type="ECO:0000256" key="5">
    <source>
        <dbReference type="ARBA" id="ARBA00048340"/>
    </source>
</evidence>
<sequence length="273" mass="28895">MASTTDIFKPELFKGKVLLCSGGGSGICRSMTEAVVRHGGKAVIISRSLDKLQKAAKEMSEATGGEVIAVQADVRKPADVENAVAKTVEKFGKIDYLINGAAGNFLAPFQKLSYNAFRTVIEIDLMGTWNLTKAASEYIKASKGSIINVSMTLHYTGSPYQQHAGAAKAGIDALTKHWAVELGPFGVRVNGIAPGPIENTVGLSRLATSNANYSGIPLGRAGTVTDIAHSTVFLFSEAASYISGHMLVVDGAHWLTHHTPGYPEIVLNPPSKL</sequence>
<dbReference type="FunFam" id="3.40.50.720:FF:000084">
    <property type="entry name" value="Short-chain dehydrogenase reductase"/>
    <property type="match status" value="1"/>
</dbReference>
<comment type="catalytic activity">
    <reaction evidence="5">
        <text>a (2E,4Z)-dienoyl-CoA + NADPH + H(+) = a 4,5-saturated-(3E)-enoyl-CoA + NADP(+)</text>
        <dbReference type="Rhea" id="RHEA:61892"/>
        <dbReference type="ChEBI" id="CHEBI:15378"/>
        <dbReference type="ChEBI" id="CHEBI:57783"/>
        <dbReference type="ChEBI" id="CHEBI:58349"/>
        <dbReference type="ChEBI" id="CHEBI:85099"/>
        <dbReference type="ChEBI" id="CHEBI:85493"/>
        <dbReference type="EC" id="1.3.1.124"/>
    </reaction>
</comment>
<dbReference type="InterPro" id="IPR045017">
    <property type="entry name" value="DECR2-like"/>
</dbReference>
<dbReference type="GO" id="GO:0008670">
    <property type="term" value="F:2,4-dienoyl-CoA reductase (NADPH) activity"/>
    <property type="evidence" value="ECO:0007669"/>
    <property type="project" value="InterPro"/>
</dbReference>
<evidence type="ECO:0000256" key="1">
    <source>
        <dbReference type="ARBA" id="ARBA00022857"/>
    </source>
</evidence>
<proteinExistence type="predicted"/>
<dbReference type="EMBL" id="JAEPRB010000147">
    <property type="protein sequence ID" value="KAG2220230.1"/>
    <property type="molecule type" value="Genomic_DNA"/>
</dbReference>
<dbReference type="Proteomes" id="UP000646827">
    <property type="component" value="Unassembled WGS sequence"/>
</dbReference>
<dbReference type="InterPro" id="IPR036291">
    <property type="entry name" value="NAD(P)-bd_dom_sf"/>
</dbReference>
<accession>A0A8H7S104</accession>
<dbReference type="Pfam" id="PF13561">
    <property type="entry name" value="adh_short_C2"/>
    <property type="match status" value="1"/>
</dbReference>
<dbReference type="GO" id="GO:0009062">
    <property type="term" value="P:fatty acid catabolic process"/>
    <property type="evidence" value="ECO:0007669"/>
    <property type="project" value="InterPro"/>
</dbReference>
<keyword evidence="1" id="KW-0521">NADP</keyword>
<dbReference type="EC" id="1.3.1.124" evidence="3"/>
<dbReference type="PANTHER" id="PTHR43296">
    <property type="entry name" value="PEROXISOMAL 2,4-DIENOYL-COA REDUCTASE"/>
    <property type="match status" value="1"/>
</dbReference>
<gene>
    <name evidence="6" type="ORF">INT45_008771</name>
</gene>
<dbReference type="PRINTS" id="PR00081">
    <property type="entry name" value="GDHRDH"/>
</dbReference>
<dbReference type="CDD" id="cd05369">
    <property type="entry name" value="TER_DECR_SDR_a"/>
    <property type="match status" value="1"/>
</dbReference>
<keyword evidence="7" id="KW-1185">Reference proteome</keyword>
<reference evidence="6 7" key="1">
    <citation type="submission" date="2020-12" db="EMBL/GenBank/DDBJ databases">
        <title>Metabolic potential, ecology and presence of endohyphal bacteria is reflected in genomic diversity of Mucoromycotina.</title>
        <authorList>
            <person name="Muszewska A."/>
            <person name="Okrasinska A."/>
            <person name="Steczkiewicz K."/>
            <person name="Drgas O."/>
            <person name="Orlowska M."/>
            <person name="Perlinska-Lenart U."/>
            <person name="Aleksandrzak-Piekarczyk T."/>
            <person name="Szatraj K."/>
            <person name="Zielenkiewicz U."/>
            <person name="Pilsyk S."/>
            <person name="Malc E."/>
            <person name="Mieczkowski P."/>
            <person name="Kruszewska J.S."/>
            <person name="Biernat P."/>
            <person name="Pawlowska J."/>
        </authorList>
    </citation>
    <scope>NUCLEOTIDE SEQUENCE [LARGE SCALE GENOMIC DNA]</scope>
    <source>
        <strain evidence="6 7">CBS 142.35</strain>
    </source>
</reference>
<comment type="catalytic activity">
    <reaction evidence="4">
        <text>a (2E,4E)-dienoyl-CoA + NADPH + H(+) = a 4,5-saturated-(3E)-enoyl-CoA + NADP(+)</text>
        <dbReference type="Rhea" id="RHEA:45912"/>
        <dbReference type="ChEBI" id="CHEBI:15378"/>
        <dbReference type="ChEBI" id="CHEBI:57783"/>
        <dbReference type="ChEBI" id="CHEBI:58349"/>
        <dbReference type="ChEBI" id="CHEBI:85101"/>
        <dbReference type="ChEBI" id="CHEBI:85493"/>
        <dbReference type="EC" id="1.3.1.124"/>
    </reaction>
</comment>
<dbReference type="InterPro" id="IPR002347">
    <property type="entry name" value="SDR_fam"/>
</dbReference>
<dbReference type="Gene3D" id="3.40.50.720">
    <property type="entry name" value="NAD(P)-binding Rossmann-like Domain"/>
    <property type="match status" value="1"/>
</dbReference>
<dbReference type="PANTHER" id="PTHR43296:SF2">
    <property type="entry name" value="PEROXISOMAL 2,4-DIENOYL-COA REDUCTASE [(3E)-ENOYL-COA-PRODUCING]"/>
    <property type="match status" value="1"/>
</dbReference>
<evidence type="ECO:0000313" key="6">
    <source>
        <dbReference type="EMBL" id="KAG2220230.1"/>
    </source>
</evidence>
<evidence type="ECO:0000313" key="7">
    <source>
        <dbReference type="Proteomes" id="UP000646827"/>
    </source>
</evidence>
<keyword evidence="2" id="KW-0560">Oxidoreductase</keyword>